<accession>A0A6C2TYA4</accession>
<dbReference type="Gene3D" id="3.40.720.10">
    <property type="entry name" value="Alkaline Phosphatase, subunit A"/>
    <property type="match status" value="1"/>
</dbReference>
<feature type="signal peptide" evidence="3">
    <location>
        <begin position="1"/>
        <end position="19"/>
    </location>
</feature>
<evidence type="ECO:0000259" key="4">
    <source>
        <dbReference type="Pfam" id="PF00884"/>
    </source>
</evidence>
<proteinExistence type="predicted"/>
<organism evidence="5 6">
    <name type="scientific">Pontiella desulfatans</name>
    <dbReference type="NCBI Taxonomy" id="2750659"/>
    <lineage>
        <taxon>Bacteria</taxon>
        <taxon>Pseudomonadati</taxon>
        <taxon>Kiritimatiellota</taxon>
        <taxon>Kiritimatiellia</taxon>
        <taxon>Kiritimatiellales</taxon>
        <taxon>Pontiellaceae</taxon>
        <taxon>Pontiella</taxon>
    </lineage>
</organism>
<dbReference type="Pfam" id="PF17963">
    <property type="entry name" value="Big_9"/>
    <property type="match status" value="1"/>
</dbReference>
<keyword evidence="6" id="KW-1185">Reference proteome</keyword>
<feature type="chain" id="PRO_5028813596" evidence="3">
    <location>
        <begin position="20"/>
        <end position="1185"/>
    </location>
</feature>
<evidence type="ECO:0000313" key="5">
    <source>
        <dbReference type="EMBL" id="VGO12579.1"/>
    </source>
</evidence>
<dbReference type="Gene3D" id="2.60.40.3440">
    <property type="match status" value="1"/>
</dbReference>
<dbReference type="InterPro" id="IPR017850">
    <property type="entry name" value="Alkaline_phosphatase_core_sf"/>
</dbReference>
<keyword evidence="2" id="KW-0378">Hydrolase</keyword>
<dbReference type="Pfam" id="PF00884">
    <property type="entry name" value="Sulfatase"/>
    <property type="match status" value="1"/>
</dbReference>
<keyword evidence="3" id="KW-0732">Signal</keyword>
<evidence type="ECO:0000256" key="2">
    <source>
        <dbReference type="ARBA" id="ARBA00022801"/>
    </source>
</evidence>
<dbReference type="InterPro" id="IPR000917">
    <property type="entry name" value="Sulfatase_N"/>
</dbReference>
<dbReference type="GO" id="GO:0004423">
    <property type="term" value="F:iduronate-2-sulfatase activity"/>
    <property type="evidence" value="ECO:0007669"/>
    <property type="project" value="TreeGrafter"/>
</dbReference>
<dbReference type="SUPFAM" id="SSF53649">
    <property type="entry name" value="Alkaline phosphatase-like"/>
    <property type="match status" value="1"/>
</dbReference>
<gene>
    <name evidence="5" type="ORF">PDESU_01132</name>
</gene>
<evidence type="ECO:0000256" key="3">
    <source>
        <dbReference type="SAM" id="SignalP"/>
    </source>
</evidence>
<reference evidence="5 6" key="1">
    <citation type="submission" date="2019-04" db="EMBL/GenBank/DDBJ databases">
        <authorList>
            <person name="Van Vliet M D."/>
        </authorList>
    </citation>
    <scope>NUCLEOTIDE SEQUENCE [LARGE SCALE GENOMIC DNA]</scope>
    <source>
        <strain evidence="5 6">F1</strain>
    </source>
</reference>
<dbReference type="AlphaFoldDB" id="A0A6C2TYA4"/>
<dbReference type="PANTHER" id="PTHR45953:SF1">
    <property type="entry name" value="IDURONATE 2-SULFATASE"/>
    <property type="match status" value="1"/>
</dbReference>
<feature type="domain" description="Sulfatase N-terminal" evidence="4">
    <location>
        <begin position="22"/>
        <end position="331"/>
    </location>
</feature>
<dbReference type="GO" id="GO:0005737">
    <property type="term" value="C:cytoplasm"/>
    <property type="evidence" value="ECO:0007669"/>
    <property type="project" value="TreeGrafter"/>
</dbReference>
<name>A0A6C2TYA4_PONDE</name>
<protein>
    <submittedName>
        <fullName evidence="5">Arylsulfatase</fullName>
    </submittedName>
</protein>
<dbReference type="PANTHER" id="PTHR45953">
    <property type="entry name" value="IDURONATE 2-SULFATASE"/>
    <property type="match status" value="1"/>
</dbReference>
<sequence length="1185" mass="128381">MKRFLPTIGTAALAANLFAQTNFVFVTIDDLSRESLGIHGCTITNISPNLDALAQEGLRFEHCHVQSGNCTPSRNIMSSGQYQQHNRVFSLGKEGAGNHLTQPALPDVFRAAGYHTGLMGKNSHMSPFDPYSGFDVEYDGYGSTRDPQNVYDKLTDAFAAASSQGKPLYFNLNIFDPHTGWYGWDHKDGVTITETDNHPSTIYTEHDVPYPAWFPPMSENERTLPSKDDPVTQTNSMMVEVAAYYNTVKRADDSIGKMMQAIDDAGQTSNTIIVVVSDHGVQLPGGKTQLYDHSSRSPLFVKWPGVTSSNTVNNTEMIASFDLLPTFCEMIGQPIPVGVDGRSFAPIVKGEINPEWRDYVYKQQNDRNKMRAIQTTELLYIYNPWSNGSDTVGSVATGMHSWRALRSATNAAAVAYADFFEYRTVEELYDITNDPHCLTNLFSSPAYAADLADLQDLMLQEMIVSGDDLVINAFTNRTDPAANAQLVDDQAAFQNAQANDPNYVRDVFYNPHDDWKLIGHTLFEPAGEWDIWTPETTGINLNTSNGDNESGDNCIEFNGSAADVSRLIVSNALDTSVLDLLKLESIFIDGGAFSGGATLKIQYNDGSGWNTFQTISSAGEKNLTFDLTSIGSPDAIQFGIQADLNGTGGSIYMDHTRLTAWQDWTPAPTSTTFNATNAGTVRVTFEFETQNFTDSDKLLLEWFDGSAWTLLEDYDFSYVLLTNKTYSDVIDMHDTEFTFPADLEFRFRSESTDSGQAFSISNLSIETREAMREIELTLPPTANPDSYSETAPKAITVPSPGILDNDVPGSGGTLSASLVSDVSHGILELNADGSFVYAATNGYTGHDSFTYSAVNNAGASTATVSLAISAPPTSQTHTLSVTFGAAEDLASTLNGNSTTASTTQGGTISAPAITINGLDIDGTGGTDDQVEIGFSVNATGGSVDRLSAGYRLDPGYTLTMDITSVSVTLGSGATNYSISEIGFISTKGNNAARTYTITSPDSGFTTLTDVSSTQSLTQDPGIDGLSAFTMISTEDGSNGNRARNFVAEFSISGNAPSSVITNFADWASVHGLSTDAGYTLDYAFNINPHLSERYTLPASGNNGLPHWEFSGSENRLVVEYIRRIQADDLTYKAQFTDCLTTNWTDAVSSETTTPVDTGFERVSVSDHITTSEASNRFGRIIVQKE</sequence>
<dbReference type="EMBL" id="CAAHFG010000001">
    <property type="protein sequence ID" value="VGO12579.1"/>
    <property type="molecule type" value="Genomic_DNA"/>
</dbReference>
<dbReference type="RefSeq" id="WP_136078227.1">
    <property type="nucleotide sequence ID" value="NZ_CAAHFG010000001.1"/>
</dbReference>
<dbReference type="Proteomes" id="UP000366872">
    <property type="component" value="Unassembled WGS sequence"/>
</dbReference>
<evidence type="ECO:0000313" key="6">
    <source>
        <dbReference type="Proteomes" id="UP000366872"/>
    </source>
</evidence>
<keyword evidence="1" id="KW-0479">Metal-binding</keyword>
<evidence type="ECO:0000256" key="1">
    <source>
        <dbReference type="ARBA" id="ARBA00022723"/>
    </source>
</evidence>
<dbReference type="GO" id="GO:0046872">
    <property type="term" value="F:metal ion binding"/>
    <property type="evidence" value="ECO:0007669"/>
    <property type="project" value="UniProtKB-KW"/>
</dbReference>